<keyword evidence="4" id="KW-1185">Reference proteome</keyword>
<evidence type="ECO:0000256" key="1">
    <source>
        <dbReference type="SAM" id="MobiDB-lite"/>
    </source>
</evidence>
<feature type="signal peptide" evidence="2">
    <location>
        <begin position="1"/>
        <end position="25"/>
    </location>
</feature>
<evidence type="ECO:0000313" key="3">
    <source>
        <dbReference type="EMBL" id="KAK8775705.1"/>
    </source>
</evidence>
<name>A0AAQ4ELQ1_AMBAM</name>
<gene>
    <name evidence="3" type="ORF">V5799_030952</name>
</gene>
<proteinExistence type="predicted"/>
<keyword evidence="2" id="KW-0732">Signal</keyword>
<feature type="chain" id="PRO_5042889150" description="Secreted protein" evidence="2">
    <location>
        <begin position="26"/>
        <end position="221"/>
    </location>
</feature>
<reference evidence="3 4" key="1">
    <citation type="journal article" date="2023" name="Arcadia Sci">
        <title>De novo assembly of a long-read Amblyomma americanum tick genome.</title>
        <authorList>
            <person name="Chou S."/>
            <person name="Poskanzer K.E."/>
            <person name="Rollins M."/>
            <person name="Thuy-Boun P.S."/>
        </authorList>
    </citation>
    <scope>NUCLEOTIDE SEQUENCE [LARGE SCALE GENOMIC DNA]</scope>
    <source>
        <strain evidence="3">F_SG_1</strain>
        <tissue evidence="3">Salivary glands</tissue>
    </source>
</reference>
<sequence length="221" mass="24102">MSTARPSMFALCSFMVWWLLCRVPAVMLSSNIFQAVLCGLYRFHGSSRSTCVITRHAHNEQWVAVLWLQLETITSASNRQKKPLDFFRGPGNPLADSGRARSSPGSELAESTSDECLGEAEGPAKKRFKAGERLLGKSDKLEHRLGGILCCAVCLDLPRSAIYQVTWHRFVGKKIQSSALTPAGELACVCAPVTLTQLTVGSQYAISVAAAFLPGLDYVHQ</sequence>
<organism evidence="3 4">
    <name type="scientific">Amblyomma americanum</name>
    <name type="common">Lone star tick</name>
    <dbReference type="NCBI Taxonomy" id="6943"/>
    <lineage>
        <taxon>Eukaryota</taxon>
        <taxon>Metazoa</taxon>
        <taxon>Ecdysozoa</taxon>
        <taxon>Arthropoda</taxon>
        <taxon>Chelicerata</taxon>
        <taxon>Arachnida</taxon>
        <taxon>Acari</taxon>
        <taxon>Parasitiformes</taxon>
        <taxon>Ixodida</taxon>
        <taxon>Ixodoidea</taxon>
        <taxon>Ixodidae</taxon>
        <taxon>Amblyomminae</taxon>
        <taxon>Amblyomma</taxon>
    </lineage>
</organism>
<dbReference type="Proteomes" id="UP001321473">
    <property type="component" value="Unassembled WGS sequence"/>
</dbReference>
<dbReference type="EMBL" id="JARKHS020013811">
    <property type="protein sequence ID" value="KAK8775705.1"/>
    <property type="molecule type" value="Genomic_DNA"/>
</dbReference>
<feature type="region of interest" description="Disordered" evidence="1">
    <location>
        <begin position="82"/>
        <end position="114"/>
    </location>
</feature>
<accession>A0AAQ4ELQ1</accession>
<evidence type="ECO:0000313" key="4">
    <source>
        <dbReference type="Proteomes" id="UP001321473"/>
    </source>
</evidence>
<protein>
    <recommendedName>
        <fullName evidence="5">Secreted protein</fullName>
    </recommendedName>
</protein>
<evidence type="ECO:0000256" key="2">
    <source>
        <dbReference type="SAM" id="SignalP"/>
    </source>
</evidence>
<dbReference type="AlphaFoldDB" id="A0AAQ4ELQ1"/>
<evidence type="ECO:0008006" key="5">
    <source>
        <dbReference type="Google" id="ProtNLM"/>
    </source>
</evidence>
<comment type="caution">
    <text evidence="3">The sequence shown here is derived from an EMBL/GenBank/DDBJ whole genome shotgun (WGS) entry which is preliminary data.</text>
</comment>